<evidence type="ECO:0000313" key="1">
    <source>
        <dbReference type="EMBL" id="KON97639.1"/>
    </source>
</evidence>
<keyword evidence="3" id="KW-1185">Reference proteome</keyword>
<dbReference type="Proteomes" id="UP000037269">
    <property type="component" value="Unassembled WGS sequence"/>
</dbReference>
<evidence type="ECO:0000313" key="3">
    <source>
        <dbReference type="Proteomes" id="UP000037269"/>
    </source>
</evidence>
<gene>
    <name evidence="1" type="ORF">AF333_21520</name>
    <name evidence="2" type="ORF">SAMN04487909_11699</name>
</gene>
<dbReference type="PATRIC" id="fig|47500.8.peg.976"/>
<dbReference type="EMBL" id="FNED01000016">
    <property type="protein sequence ID" value="SDJ36899.1"/>
    <property type="molecule type" value="Genomic_DNA"/>
</dbReference>
<accession>A0A0D1W6P7</accession>
<name>A0A0D1W6P7_ANEMI</name>
<dbReference type="EMBL" id="LGUG01000004">
    <property type="protein sequence ID" value="KON97639.1"/>
    <property type="molecule type" value="Genomic_DNA"/>
</dbReference>
<reference evidence="2 4" key="2">
    <citation type="submission" date="2016-10" db="EMBL/GenBank/DDBJ databases">
        <authorList>
            <person name="de Groot N.N."/>
        </authorList>
    </citation>
    <scope>NUCLEOTIDE SEQUENCE [LARGE SCALE GENOMIC DNA]</scope>
    <source>
        <strain evidence="2 4">DSM 2895</strain>
    </source>
</reference>
<evidence type="ECO:0000313" key="4">
    <source>
        <dbReference type="Proteomes" id="UP000182836"/>
    </source>
</evidence>
<dbReference type="AlphaFoldDB" id="A0A0D1W6P7"/>
<protein>
    <submittedName>
        <fullName evidence="1">Uncharacterized protein</fullName>
    </submittedName>
</protein>
<sequence length="60" mass="6916">MNGQKMKDIAKGVRVSRTRAKELKLEVVKNLAWVIYDKRKGKGSLSENIFFESDNLVYVN</sequence>
<evidence type="ECO:0000313" key="2">
    <source>
        <dbReference type="EMBL" id="SDJ36899.1"/>
    </source>
</evidence>
<dbReference type="Proteomes" id="UP000182836">
    <property type="component" value="Unassembled WGS sequence"/>
</dbReference>
<reference evidence="1 3" key="1">
    <citation type="submission" date="2015-07" db="EMBL/GenBank/DDBJ databases">
        <title>Fjat-14205 dsm 2895.</title>
        <authorList>
            <person name="Liu B."/>
            <person name="Wang J."/>
            <person name="Zhu Y."/>
            <person name="Liu G."/>
            <person name="Chen Q."/>
            <person name="Chen Z."/>
            <person name="Lan J."/>
            <person name="Che J."/>
            <person name="Ge C."/>
            <person name="Shi H."/>
            <person name="Pan Z."/>
            <person name="Liu X."/>
        </authorList>
    </citation>
    <scope>NUCLEOTIDE SEQUENCE [LARGE SCALE GENOMIC DNA]</scope>
    <source>
        <strain evidence="1 3">DSM 2895</strain>
    </source>
</reference>
<proteinExistence type="predicted"/>
<organism evidence="1 3">
    <name type="scientific">Aneurinibacillus migulanus</name>
    <name type="common">Bacillus migulanus</name>
    <dbReference type="NCBI Taxonomy" id="47500"/>
    <lineage>
        <taxon>Bacteria</taxon>
        <taxon>Bacillati</taxon>
        <taxon>Bacillota</taxon>
        <taxon>Bacilli</taxon>
        <taxon>Bacillales</taxon>
        <taxon>Paenibacillaceae</taxon>
        <taxon>Aneurinibacillus group</taxon>
        <taxon>Aneurinibacillus</taxon>
    </lineage>
</organism>